<evidence type="ECO:0000259" key="1">
    <source>
        <dbReference type="Pfam" id="PF00535"/>
    </source>
</evidence>
<dbReference type="Pfam" id="PF00535">
    <property type="entry name" value="Glycos_transf_2"/>
    <property type="match status" value="1"/>
</dbReference>
<protein>
    <submittedName>
        <fullName evidence="2">Glycosyl transferase family 2</fullName>
    </submittedName>
</protein>
<dbReference type="PANTHER" id="PTHR43630">
    <property type="entry name" value="POLY-BETA-1,6-N-ACETYL-D-GLUCOSAMINE SYNTHASE"/>
    <property type="match status" value="1"/>
</dbReference>
<evidence type="ECO:0000313" key="3">
    <source>
        <dbReference type="Proteomes" id="UP000034521"/>
    </source>
</evidence>
<comment type="caution">
    <text evidence="2">The sequence shown here is derived from an EMBL/GenBank/DDBJ whole genome shotgun (WGS) entry which is preliminary data.</text>
</comment>
<dbReference type="CDD" id="cd02511">
    <property type="entry name" value="Beta4Glucosyltransferase"/>
    <property type="match status" value="1"/>
</dbReference>
<dbReference type="EMBL" id="LCIQ01000001">
    <property type="protein sequence ID" value="KKT61583.1"/>
    <property type="molecule type" value="Genomic_DNA"/>
</dbReference>
<dbReference type="InterPro" id="IPR001173">
    <property type="entry name" value="Glyco_trans_2-like"/>
</dbReference>
<dbReference type="GO" id="GO:0016740">
    <property type="term" value="F:transferase activity"/>
    <property type="evidence" value="ECO:0007669"/>
    <property type="project" value="UniProtKB-KW"/>
</dbReference>
<dbReference type="Proteomes" id="UP000034521">
    <property type="component" value="Unassembled WGS sequence"/>
</dbReference>
<accession>A0A0G1IRK7</accession>
<dbReference type="SUPFAM" id="SSF53448">
    <property type="entry name" value="Nucleotide-diphospho-sugar transferases"/>
    <property type="match status" value="1"/>
</dbReference>
<evidence type="ECO:0000313" key="2">
    <source>
        <dbReference type="EMBL" id="KKT61583.1"/>
    </source>
</evidence>
<proteinExistence type="predicted"/>
<name>A0A0G1IRK7_9BACT</name>
<gene>
    <name evidence="2" type="ORF">UW52_C0001G0021</name>
</gene>
<sequence length="259" mass="30507">MNNKSILLSAVVITKNEETRIAKCLESLGFCDEIIIVDNGSTDKTTDIAKRYNTSIERFTETDFSALRNFGKDKSKGIWILYVDADEIITKDLEKEIFQTIDPHPQSDNVNGYYLRRQNYYLGYKWPVQDKMQRLFVKDKLIRWKGKLHETAIIDGKMGVLTNPLIHNTHRTLEEMVAKTNEWSDFEAQLRFNAHHANIAWWRLIRVMMTGFFQSFMREGGWRMGTVGWIESLYQAFSMFITYAKLWELQRDEHVKKNT</sequence>
<dbReference type="Gene3D" id="3.90.550.10">
    <property type="entry name" value="Spore Coat Polysaccharide Biosynthesis Protein SpsA, Chain A"/>
    <property type="match status" value="1"/>
</dbReference>
<dbReference type="PANTHER" id="PTHR43630:SF2">
    <property type="entry name" value="GLYCOSYLTRANSFERASE"/>
    <property type="match status" value="1"/>
</dbReference>
<organism evidence="2 3">
    <name type="scientific">Candidatus Gottesmanbacteria bacterium GW2011_GWA1_44_24b</name>
    <dbReference type="NCBI Taxonomy" id="1618437"/>
    <lineage>
        <taxon>Bacteria</taxon>
        <taxon>Candidatus Gottesmaniibacteriota</taxon>
    </lineage>
</organism>
<reference evidence="2 3" key="1">
    <citation type="journal article" date="2015" name="Nature">
        <title>rRNA introns, odd ribosomes, and small enigmatic genomes across a large radiation of phyla.</title>
        <authorList>
            <person name="Brown C.T."/>
            <person name="Hug L.A."/>
            <person name="Thomas B.C."/>
            <person name="Sharon I."/>
            <person name="Castelle C.J."/>
            <person name="Singh A."/>
            <person name="Wilkins M.J."/>
            <person name="Williams K.H."/>
            <person name="Banfield J.F."/>
        </authorList>
    </citation>
    <scope>NUCLEOTIDE SEQUENCE [LARGE SCALE GENOMIC DNA]</scope>
</reference>
<dbReference type="AlphaFoldDB" id="A0A0G1IRK7"/>
<keyword evidence="2" id="KW-0808">Transferase</keyword>
<dbReference type="InterPro" id="IPR029044">
    <property type="entry name" value="Nucleotide-diphossugar_trans"/>
</dbReference>
<feature type="domain" description="Glycosyltransferase 2-like" evidence="1">
    <location>
        <begin position="9"/>
        <end position="119"/>
    </location>
</feature>